<evidence type="ECO:0000259" key="12">
    <source>
        <dbReference type="SMART" id="SM00014"/>
    </source>
</evidence>
<feature type="region of interest" description="Disordered" evidence="10">
    <location>
        <begin position="1"/>
        <end position="53"/>
    </location>
</feature>
<evidence type="ECO:0000256" key="6">
    <source>
        <dbReference type="ARBA" id="ARBA00022989"/>
    </source>
</evidence>
<dbReference type="PANTHER" id="PTHR14969">
    <property type="entry name" value="SPHINGOSINE-1-PHOSPHATE PHOSPHOHYDROLASE"/>
    <property type="match status" value="1"/>
</dbReference>
<evidence type="ECO:0000256" key="11">
    <source>
        <dbReference type="SAM" id="Phobius"/>
    </source>
</evidence>
<feature type="transmembrane region" description="Helical" evidence="11">
    <location>
        <begin position="196"/>
        <end position="216"/>
    </location>
</feature>
<dbReference type="CDD" id="cd03392">
    <property type="entry name" value="PAP2_like_2"/>
    <property type="match status" value="1"/>
</dbReference>
<feature type="transmembrane region" description="Helical" evidence="11">
    <location>
        <begin position="70"/>
        <end position="88"/>
    </location>
</feature>
<feature type="transmembrane region" description="Helical" evidence="11">
    <location>
        <begin position="249"/>
        <end position="271"/>
    </location>
</feature>
<gene>
    <name evidence="13" type="ORF">INQ42_04855</name>
</gene>
<evidence type="ECO:0000256" key="9">
    <source>
        <dbReference type="ARBA" id="ARBA00047594"/>
    </source>
</evidence>
<keyword evidence="14" id="KW-1185">Reference proteome</keyword>
<dbReference type="Pfam" id="PF01569">
    <property type="entry name" value="PAP2"/>
    <property type="match status" value="1"/>
</dbReference>
<dbReference type="InterPro" id="IPR036938">
    <property type="entry name" value="PAP2/HPO_sf"/>
</dbReference>
<comment type="catalytic activity">
    <reaction evidence="9">
        <text>di-trans,octa-cis-undecaprenyl diphosphate + H2O = di-trans,octa-cis-undecaprenyl phosphate + phosphate + H(+)</text>
        <dbReference type="Rhea" id="RHEA:28094"/>
        <dbReference type="ChEBI" id="CHEBI:15377"/>
        <dbReference type="ChEBI" id="CHEBI:15378"/>
        <dbReference type="ChEBI" id="CHEBI:43474"/>
        <dbReference type="ChEBI" id="CHEBI:58405"/>
        <dbReference type="ChEBI" id="CHEBI:60392"/>
        <dbReference type="EC" id="3.6.1.27"/>
    </reaction>
</comment>
<evidence type="ECO:0000256" key="10">
    <source>
        <dbReference type="SAM" id="MobiDB-lite"/>
    </source>
</evidence>
<dbReference type="EMBL" id="CP063657">
    <property type="protein sequence ID" value="QOW23289.1"/>
    <property type="molecule type" value="Genomic_DNA"/>
</dbReference>
<comment type="subcellular location">
    <subcellularLocation>
        <location evidence="1">Cell membrane</location>
        <topology evidence="1">Multi-pass membrane protein</topology>
    </subcellularLocation>
</comment>
<sequence>MAAQGEPDPPASTPAERTSAGADGRSQDIGGARCPSDEVGLPDETAPPDESAPEIVRREQRLLARIARDFGWPLVLVFLTLLLPLWGFSELAGELRAGAMFGFDEPILRGLRAMASPGADRLFVAVSKLGYLYGVVPVDIVLIAGLFLRRHLRAAAFASMAVVGSALLNLSAKRIFSRDRPSLWESITPELTSSFPSGHAMGSATLAAVVIVLAWHTRWRWPVIAAMSAFVLLVGTSRVYLGVHYPSDILAGWAVASAWVAACHLAVYRLHAPTWPLHGRRMD</sequence>
<evidence type="ECO:0000313" key="13">
    <source>
        <dbReference type="EMBL" id="QOW23289.1"/>
    </source>
</evidence>
<keyword evidence="5" id="KW-0378">Hydrolase</keyword>
<feature type="transmembrane region" description="Helical" evidence="11">
    <location>
        <begin position="223"/>
        <end position="243"/>
    </location>
</feature>
<keyword evidence="7 11" id="KW-0472">Membrane</keyword>
<dbReference type="PANTHER" id="PTHR14969:SF62">
    <property type="entry name" value="DECAPRENYLPHOSPHORYL-5-PHOSPHORIBOSE PHOSPHATASE RV3807C-RELATED"/>
    <property type="match status" value="1"/>
</dbReference>
<dbReference type="SUPFAM" id="SSF48317">
    <property type="entry name" value="Acid phosphatase/Vanadium-dependent haloperoxidase"/>
    <property type="match status" value="1"/>
</dbReference>
<evidence type="ECO:0000256" key="2">
    <source>
        <dbReference type="ARBA" id="ARBA00012374"/>
    </source>
</evidence>
<feature type="transmembrane region" description="Helical" evidence="11">
    <location>
        <begin position="130"/>
        <end position="148"/>
    </location>
</feature>
<dbReference type="SMART" id="SM00014">
    <property type="entry name" value="acidPPc"/>
    <property type="match status" value="1"/>
</dbReference>
<evidence type="ECO:0000256" key="1">
    <source>
        <dbReference type="ARBA" id="ARBA00004651"/>
    </source>
</evidence>
<proteinExistence type="predicted"/>
<reference evidence="13 14" key="1">
    <citation type="submission" date="2020-10" db="EMBL/GenBank/DDBJ databases">
        <title>complete genome sequencing of Lysobacter sp. H23M41.</title>
        <authorList>
            <person name="Bae J.-W."/>
            <person name="Lee S.-Y."/>
        </authorList>
    </citation>
    <scope>NUCLEOTIDE SEQUENCE [LARGE SCALE GENOMIC DNA]</scope>
    <source>
        <strain evidence="13 14">H23M41</strain>
    </source>
</reference>
<keyword evidence="6 11" id="KW-1133">Transmembrane helix</keyword>
<evidence type="ECO:0000256" key="7">
    <source>
        <dbReference type="ARBA" id="ARBA00023136"/>
    </source>
</evidence>
<evidence type="ECO:0000256" key="5">
    <source>
        <dbReference type="ARBA" id="ARBA00022801"/>
    </source>
</evidence>
<evidence type="ECO:0000256" key="4">
    <source>
        <dbReference type="ARBA" id="ARBA00022692"/>
    </source>
</evidence>
<organism evidence="13 14">
    <name type="scientific">Novilysobacter avium</name>
    <dbReference type="NCBI Taxonomy" id="2781023"/>
    <lineage>
        <taxon>Bacteria</taxon>
        <taxon>Pseudomonadati</taxon>
        <taxon>Pseudomonadota</taxon>
        <taxon>Gammaproteobacteria</taxon>
        <taxon>Lysobacterales</taxon>
        <taxon>Lysobacteraceae</taxon>
        <taxon>Novilysobacter</taxon>
    </lineage>
</organism>
<keyword evidence="3" id="KW-1003">Cell membrane</keyword>
<keyword evidence="4 11" id="KW-0812">Transmembrane</keyword>
<accession>A0A7S6UN63</accession>
<feature type="domain" description="Phosphatidic acid phosphatase type 2/haloperoxidase" evidence="12">
    <location>
        <begin position="155"/>
        <end position="264"/>
    </location>
</feature>
<protein>
    <recommendedName>
        <fullName evidence="2">undecaprenyl-diphosphate phosphatase</fullName>
        <ecNumber evidence="2">3.6.1.27</ecNumber>
    </recommendedName>
    <alternativeName>
        <fullName evidence="8">Undecaprenyl pyrophosphate phosphatase</fullName>
    </alternativeName>
</protein>
<dbReference type="InterPro" id="IPR000326">
    <property type="entry name" value="PAP2/HPO"/>
</dbReference>
<dbReference type="EC" id="3.6.1.27" evidence="2"/>
<evidence type="ECO:0000256" key="8">
    <source>
        <dbReference type="ARBA" id="ARBA00032707"/>
    </source>
</evidence>
<dbReference type="Gene3D" id="1.20.144.10">
    <property type="entry name" value="Phosphatidic acid phosphatase type 2/haloperoxidase"/>
    <property type="match status" value="1"/>
</dbReference>
<feature type="transmembrane region" description="Helical" evidence="11">
    <location>
        <begin position="155"/>
        <end position="176"/>
    </location>
</feature>
<dbReference type="Proteomes" id="UP000593932">
    <property type="component" value="Chromosome"/>
</dbReference>
<name>A0A7S6UN63_9GAMM</name>
<evidence type="ECO:0000313" key="14">
    <source>
        <dbReference type="Proteomes" id="UP000593932"/>
    </source>
</evidence>
<evidence type="ECO:0000256" key="3">
    <source>
        <dbReference type="ARBA" id="ARBA00022475"/>
    </source>
</evidence>